<feature type="domain" description="V-SNARE coiled-coil homology" evidence="6">
    <location>
        <begin position="5"/>
        <end position="65"/>
    </location>
</feature>
<evidence type="ECO:0000256" key="3">
    <source>
        <dbReference type="PROSITE-ProRule" id="PRU00290"/>
    </source>
</evidence>
<evidence type="ECO:0000256" key="4">
    <source>
        <dbReference type="SAM" id="Coils"/>
    </source>
</evidence>
<keyword evidence="5" id="KW-0472">Membrane</keyword>
<comment type="caution">
    <text evidence="7">The sequence shown here is derived from an EMBL/GenBank/DDBJ whole genome shotgun (WGS) entry which is preliminary data.</text>
</comment>
<evidence type="ECO:0000256" key="2">
    <source>
        <dbReference type="ARBA" id="ARBA00046280"/>
    </source>
</evidence>
<comment type="subcellular location">
    <subcellularLocation>
        <location evidence="2">Endomembrane system</location>
        <topology evidence="2">Single-pass type IV membrane protein</topology>
    </subcellularLocation>
</comment>
<dbReference type="SUPFAM" id="SSF58038">
    <property type="entry name" value="SNARE fusion complex"/>
    <property type="match status" value="1"/>
</dbReference>
<dbReference type="EMBL" id="WNTK01000002">
    <property type="protein sequence ID" value="KAG9488821.1"/>
    <property type="molecule type" value="Genomic_DNA"/>
</dbReference>
<evidence type="ECO:0000256" key="1">
    <source>
        <dbReference type="ARBA" id="ARBA00008025"/>
    </source>
</evidence>
<evidence type="ECO:0000259" key="6">
    <source>
        <dbReference type="PROSITE" id="PS50892"/>
    </source>
</evidence>
<sequence length="106" mass="12048">MASQKLEKCQQEAEEVKILMKDNVNKIFEREGKLEELDVRADELKEMAMDFKKTAQTVERKTRWEKWRWYIISGVIVALLLIIIIAIIISQLSGGGEAPAAANDGN</sequence>
<dbReference type="InterPro" id="IPR042855">
    <property type="entry name" value="V_SNARE_CC"/>
</dbReference>
<dbReference type="OrthoDB" id="190375at2759"/>
<dbReference type="GO" id="GO:0012505">
    <property type="term" value="C:endomembrane system"/>
    <property type="evidence" value="ECO:0007669"/>
    <property type="project" value="UniProtKB-SubCell"/>
</dbReference>
<proteinExistence type="inferred from homology"/>
<keyword evidence="5" id="KW-1133">Transmembrane helix</keyword>
<dbReference type="InterPro" id="IPR001388">
    <property type="entry name" value="Synaptobrevin-like"/>
</dbReference>
<dbReference type="PIRSF" id="PIRSF005409">
    <property type="entry name" value="Synaptobrevin_euk"/>
    <property type="match status" value="1"/>
</dbReference>
<dbReference type="PANTHER" id="PTHR47462">
    <property type="entry name" value="VESICLE-ASSOCIATED MEMBRANE PROTEIN 5"/>
    <property type="match status" value="1"/>
</dbReference>
<accession>A0A8J6FK51</accession>
<feature type="coiled-coil region" evidence="4">
    <location>
        <begin position="34"/>
        <end position="61"/>
    </location>
</feature>
<dbReference type="PRINTS" id="PR00219">
    <property type="entry name" value="SYNAPTOBREVN"/>
</dbReference>
<keyword evidence="8" id="KW-1185">Reference proteome</keyword>
<feature type="transmembrane region" description="Helical" evidence="5">
    <location>
        <begin position="69"/>
        <end position="89"/>
    </location>
</feature>
<dbReference type="AlphaFoldDB" id="A0A8J6FK51"/>
<reference evidence="7" key="1">
    <citation type="thesis" date="2020" institute="ProQuest LLC" country="789 East Eisenhower Parkway, Ann Arbor, MI, USA">
        <title>Comparative Genomics and Chromosome Evolution.</title>
        <authorList>
            <person name="Mudd A.B."/>
        </authorList>
    </citation>
    <scope>NUCLEOTIDE SEQUENCE</scope>
    <source>
        <strain evidence="7">HN-11 Male</strain>
        <tissue evidence="7">Kidney and liver</tissue>
    </source>
</reference>
<name>A0A8J6FK51_ELECQ</name>
<dbReference type="InterPro" id="IPR042166">
    <property type="entry name" value="Vamp5"/>
</dbReference>
<evidence type="ECO:0000313" key="7">
    <source>
        <dbReference type="EMBL" id="KAG9488821.1"/>
    </source>
</evidence>
<organism evidence="7 8">
    <name type="scientific">Eleutherodactylus coqui</name>
    <name type="common">Puerto Rican coqui</name>
    <dbReference type="NCBI Taxonomy" id="57060"/>
    <lineage>
        <taxon>Eukaryota</taxon>
        <taxon>Metazoa</taxon>
        <taxon>Chordata</taxon>
        <taxon>Craniata</taxon>
        <taxon>Vertebrata</taxon>
        <taxon>Euteleostomi</taxon>
        <taxon>Amphibia</taxon>
        <taxon>Batrachia</taxon>
        <taxon>Anura</taxon>
        <taxon>Neobatrachia</taxon>
        <taxon>Hyloidea</taxon>
        <taxon>Eleutherodactylidae</taxon>
        <taxon>Eleutherodactylinae</taxon>
        <taxon>Eleutherodactylus</taxon>
        <taxon>Eleutherodactylus</taxon>
    </lineage>
</organism>
<dbReference type="PROSITE" id="PS50892">
    <property type="entry name" value="V_SNARE"/>
    <property type="match status" value="1"/>
</dbReference>
<evidence type="ECO:0000256" key="5">
    <source>
        <dbReference type="SAM" id="Phobius"/>
    </source>
</evidence>
<dbReference type="GO" id="GO:0016020">
    <property type="term" value="C:membrane"/>
    <property type="evidence" value="ECO:0007669"/>
    <property type="project" value="InterPro"/>
</dbReference>
<comment type="similarity">
    <text evidence="1">Belongs to the synaptobrevin family.</text>
</comment>
<evidence type="ECO:0000313" key="8">
    <source>
        <dbReference type="Proteomes" id="UP000770717"/>
    </source>
</evidence>
<protein>
    <recommendedName>
        <fullName evidence="6">V-SNARE coiled-coil homology domain-containing protein</fullName>
    </recommendedName>
</protein>
<dbReference type="EMBL" id="WNTK01000002">
    <property type="protein sequence ID" value="KAG9488822.1"/>
    <property type="molecule type" value="Genomic_DNA"/>
</dbReference>
<gene>
    <name evidence="7" type="ORF">GDO78_005032</name>
</gene>
<dbReference type="GO" id="GO:0016192">
    <property type="term" value="P:vesicle-mediated transport"/>
    <property type="evidence" value="ECO:0007669"/>
    <property type="project" value="InterPro"/>
</dbReference>
<dbReference type="PANTHER" id="PTHR47462:SF1">
    <property type="entry name" value="VESICLE-ASSOCIATED MEMBRANE PROTEIN 5"/>
    <property type="match status" value="1"/>
</dbReference>
<dbReference type="Proteomes" id="UP000770717">
    <property type="component" value="Unassembled WGS sequence"/>
</dbReference>
<keyword evidence="5" id="KW-0812">Transmembrane</keyword>
<dbReference type="InterPro" id="IPR016444">
    <property type="entry name" value="Synaptobrevin/VAMP"/>
</dbReference>
<keyword evidence="3 4" id="KW-0175">Coiled coil</keyword>
<dbReference type="Pfam" id="PF00957">
    <property type="entry name" value="Synaptobrevin"/>
    <property type="match status" value="1"/>
</dbReference>
<dbReference type="Gene3D" id="1.20.5.110">
    <property type="match status" value="1"/>
</dbReference>